<protein>
    <submittedName>
        <fullName evidence="2">Molybdate-binding periplasmic protein</fullName>
    </submittedName>
</protein>
<sequence>MKQQWTKWVGGIVLASGLVAQASAAEKITVFAAASLTNALQDIATQYQKRQGRAGGFLLCVILDAGAPN</sequence>
<reference evidence="2 3" key="1">
    <citation type="submission" date="2018-06" db="EMBL/GenBank/DDBJ databases">
        <authorList>
            <consortium name="Pathogen Informatics"/>
            <person name="Doyle S."/>
        </authorList>
    </citation>
    <scope>NUCLEOTIDE SEQUENCE [LARGE SCALE GENOMIC DNA]</scope>
    <source>
        <strain evidence="2 3">NCTC10211</strain>
    </source>
</reference>
<dbReference type="EMBL" id="UGYK01000002">
    <property type="protein sequence ID" value="SUI82133.1"/>
    <property type="molecule type" value="Genomic_DNA"/>
</dbReference>
<evidence type="ECO:0000313" key="3">
    <source>
        <dbReference type="Proteomes" id="UP000254765"/>
    </source>
</evidence>
<feature type="signal peptide" evidence="1">
    <location>
        <begin position="1"/>
        <end position="24"/>
    </location>
</feature>
<dbReference type="Proteomes" id="UP000254765">
    <property type="component" value="Unassembled WGS sequence"/>
</dbReference>
<keyword evidence="1" id="KW-0732">Signal</keyword>
<organism evidence="2 3">
    <name type="scientific">Serratia marcescens</name>
    <dbReference type="NCBI Taxonomy" id="615"/>
    <lineage>
        <taxon>Bacteria</taxon>
        <taxon>Pseudomonadati</taxon>
        <taxon>Pseudomonadota</taxon>
        <taxon>Gammaproteobacteria</taxon>
        <taxon>Enterobacterales</taxon>
        <taxon>Yersiniaceae</taxon>
        <taxon>Serratia</taxon>
    </lineage>
</organism>
<evidence type="ECO:0000313" key="2">
    <source>
        <dbReference type="EMBL" id="SUI82133.1"/>
    </source>
</evidence>
<gene>
    <name evidence="2" type="primary">modA_2</name>
    <name evidence="2" type="ORF">NCTC10211_05264</name>
</gene>
<proteinExistence type="predicted"/>
<dbReference type="Gene3D" id="3.40.190.10">
    <property type="entry name" value="Periplasmic binding protein-like II"/>
    <property type="match status" value="1"/>
</dbReference>
<evidence type="ECO:0000256" key="1">
    <source>
        <dbReference type="SAM" id="SignalP"/>
    </source>
</evidence>
<dbReference type="AlphaFoldDB" id="A0A380AJG6"/>
<accession>A0A380AJG6</accession>
<feature type="chain" id="PRO_5017028886" evidence="1">
    <location>
        <begin position="25"/>
        <end position="69"/>
    </location>
</feature>
<name>A0A380AJG6_SERMA</name>